<feature type="coiled-coil region" evidence="6">
    <location>
        <begin position="162"/>
        <end position="221"/>
    </location>
</feature>
<dbReference type="Proteomes" id="UP000261560">
    <property type="component" value="Unplaced"/>
</dbReference>
<keyword evidence="2 6" id="KW-0175">Coiled coil</keyword>
<dbReference type="InterPro" id="IPR018039">
    <property type="entry name" value="IF_conserved"/>
</dbReference>
<dbReference type="Pfam" id="PF00038">
    <property type="entry name" value="Filament"/>
    <property type="match status" value="1"/>
</dbReference>
<dbReference type="Pfam" id="PF00932">
    <property type="entry name" value="LTD"/>
    <property type="match status" value="1"/>
</dbReference>
<dbReference type="GO" id="GO:0006998">
    <property type="term" value="P:nuclear envelope organization"/>
    <property type="evidence" value="ECO:0007669"/>
    <property type="project" value="TreeGrafter"/>
</dbReference>
<keyword evidence="11" id="KW-1185">Reference proteome</keyword>
<comment type="subcellular location">
    <subcellularLocation>
        <location evidence="4">Nucleus lamina</location>
    </subcellularLocation>
</comment>
<feature type="coiled-coil region" evidence="6">
    <location>
        <begin position="285"/>
        <end position="333"/>
    </location>
</feature>
<reference evidence="10" key="2">
    <citation type="submission" date="2025-09" db="UniProtKB">
        <authorList>
            <consortium name="Ensembl"/>
        </authorList>
    </citation>
    <scope>IDENTIFICATION</scope>
</reference>
<keyword evidence="3" id="KW-0449">Lipoprotein</keyword>
<dbReference type="PROSITE" id="PS51841">
    <property type="entry name" value="LTD"/>
    <property type="match status" value="1"/>
</dbReference>
<dbReference type="GO" id="GO:0090435">
    <property type="term" value="P:protein localization to nuclear envelope"/>
    <property type="evidence" value="ECO:0007669"/>
    <property type="project" value="TreeGrafter"/>
</dbReference>
<reference evidence="10" key="1">
    <citation type="submission" date="2025-08" db="UniProtKB">
        <authorList>
            <consortium name="Ensembl"/>
        </authorList>
    </citation>
    <scope>IDENTIFICATION</scope>
</reference>
<keyword evidence="1 5" id="KW-0403">Intermediate filament</keyword>
<dbReference type="GO" id="GO:0051664">
    <property type="term" value="P:nuclear pore localization"/>
    <property type="evidence" value="ECO:0007669"/>
    <property type="project" value="TreeGrafter"/>
</dbReference>
<feature type="compositionally biased region" description="Basic and acidic residues" evidence="7">
    <location>
        <begin position="590"/>
        <end position="609"/>
    </location>
</feature>
<evidence type="ECO:0000259" key="9">
    <source>
        <dbReference type="PROSITE" id="PS51842"/>
    </source>
</evidence>
<evidence type="ECO:0000256" key="6">
    <source>
        <dbReference type="SAM" id="Coils"/>
    </source>
</evidence>
<feature type="compositionally biased region" description="Basic residues" evidence="7">
    <location>
        <begin position="404"/>
        <end position="414"/>
    </location>
</feature>
<dbReference type="PaxDb" id="30732-ENSOMEP00000020924"/>
<dbReference type="GO" id="GO:0007097">
    <property type="term" value="P:nuclear migration"/>
    <property type="evidence" value="ECO:0007669"/>
    <property type="project" value="TreeGrafter"/>
</dbReference>
<feature type="region of interest" description="Disordered" evidence="7">
    <location>
        <begin position="387"/>
        <end position="432"/>
    </location>
</feature>
<dbReference type="Gene3D" id="2.60.40.1260">
    <property type="entry name" value="Lamin Tail domain"/>
    <property type="match status" value="1"/>
</dbReference>
<dbReference type="PROSITE" id="PS51842">
    <property type="entry name" value="IF_ROD_2"/>
    <property type="match status" value="1"/>
</dbReference>
<feature type="domain" description="IF rod" evidence="9">
    <location>
        <begin position="31"/>
        <end position="387"/>
    </location>
</feature>
<evidence type="ECO:0000256" key="7">
    <source>
        <dbReference type="SAM" id="MobiDB-lite"/>
    </source>
</evidence>
<dbReference type="Gene3D" id="1.20.5.170">
    <property type="match status" value="1"/>
</dbReference>
<evidence type="ECO:0000256" key="4">
    <source>
        <dbReference type="ARBA" id="ARBA00024186"/>
    </source>
</evidence>
<evidence type="ECO:0000256" key="5">
    <source>
        <dbReference type="RuleBase" id="RU000685"/>
    </source>
</evidence>
<dbReference type="InterPro" id="IPR001322">
    <property type="entry name" value="Lamin_tail_dom"/>
</dbReference>
<dbReference type="GeneTree" id="ENSGT00940000164952"/>
<evidence type="ECO:0000256" key="1">
    <source>
        <dbReference type="ARBA" id="ARBA00022754"/>
    </source>
</evidence>
<dbReference type="SUPFAM" id="SSF74853">
    <property type="entry name" value="Lamin A/C globular tail domain"/>
    <property type="match status" value="1"/>
</dbReference>
<evidence type="ECO:0000313" key="11">
    <source>
        <dbReference type="Proteomes" id="UP000261560"/>
    </source>
</evidence>
<dbReference type="GO" id="GO:0005882">
    <property type="term" value="C:intermediate filament"/>
    <property type="evidence" value="ECO:0007669"/>
    <property type="project" value="UniProtKB-KW"/>
</dbReference>
<name>A0A3B3CUW2_ORYME</name>
<dbReference type="Gene3D" id="1.20.5.1160">
    <property type="entry name" value="Vasodilator-stimulated phosphoprotein"/>
    <property type="match status" value="2"/>
</dbReference>
<dbReference type="PROSITE" id="PS00226">
    <property type="entry name" value="IF_ROD_1"/>
    <property type="match status" value="1"/>
</dbReference>
<feature type="region of interest" description="Disordered" evidence="7">
    <location>
        <begin position="1"/>
        <end position="33"/>
    </location>
</feature>
<feature type="domain" description="LTD" evidence="8">
    <location>
        <begin position="428"/>
        <end position="543"/>
    </location>
</feature>
<protein>
    <submittedName>
        <fullName evidence="10">Lamin L3</fullName>
    </submittedName>
</protein>
<keyword evidence="3" id="KW-0636">Prenylation</keyword>
<dbReference type="AlphaFoldDB" id="A0A3B3CUW2"/>
<accession>A0A3B3CUW2</accession>
<evidence type="ECO:0000256" key="3">
    <source>
        <dbReference type="ARBA" id="ARBA00023289"/>
    </source>
</evidence>
<dbReference type="PANTHER" id="PTHR45721:SF16">
    <property type="entry name" value="LAMIN-L(III)"/>
    <property type="match status" value="1"/>
</dbReference>
<evidence type="ECO:0000256" key="2">
    <source>
        <dbReference type="ARBA" id="ARBA00023054"/>
    </source>
</evidence>
<dbReference type="InterPro" id="IPR039008">
    <property type="entry name" value="IF_rod_dom"/>
</dbReference>
<sequence length="723" mass="82216">MASATSTPAARSSSRGRRSARSARSPARMQEKEELRHLNDRLANYIQRVQDLESDKTVMLLQLREQEEATARETAAVRRLYDEELADVRRCLDALAAERARLQIEHGNLQEEFQKLQSRNQKKESDLANALTQWRKTEAMLSAKEAENAKLLSENGRLGGDAADLQLQLENVERLLAETKNQLSSEILRRVGMENQVQTLKEQLELQKNISKQEILEVRSRQETRLVEVESGRRREFESKLAETMQQLREDHTFQLHQYKEEMEKTFSTKLQNAQDAAEEKTVSMTTTKEELEVFRRRLESLSTQLQQNQREKLVLEDRFQELQRTLDQERDAWQQKSSQKEQELLSMRTQMDNQLENYQNLLDVKLSLDMEINAYRKMLEVEEQRLQLSPSPSSHAAVPRVQERRKLRGRKRKHEEAGRSSPAYKMSRRSVRTEAVTVTEVDGKYVRIKNNSDKEQPLGGWVVRRVHPDSGDVSFQFPPSFVLAGGRSLTIWSSGAAQEAEPGDAVLENHSSWGAVADLRVVLLNPNHEEVSACWLSVQTTDQDDPEDGGLDFDDVFIAGSDGQRFHRQTWRRSLQHARGHRPPAGPRLSEELPDHQGGRRSLGEGDDDLHVVDGEEARVSVDHALVPVLVQLVGQDDGVPLPEAQLAGVLRVEVVEGAAARLVRHLPLCCKHRESLGGVQMTTINDTHPHPENRLCWGGSPATTGGRASCDLLEETRHIKH</sequence>
<dbReference type="Ensembl" id="ENSOMET00000030488.1">
    <property type="protein sequence ID" value="ENSOMEP00000020924.1"/>
    <property type="gene ID" value="ENSOMEG00000022821.1"/>
</dbReference>
<dbReference type="PANTHER" id="PTHR45721">
    <property type="entry name" value="LAMIN DM0-RELATED"/>
    <property type="match status" value="1"/>
</dbReference>
<dbReference type="InterPro" id="IPR036415">
    <property type="entry name" value="Lamin_tail_dom_sf"/>
</dbReference>
<proteinExistence type="inferred from homology"/>
<organism evidence="10 11">
    <name type="scientific">Oryzias melastigma</name>
    <name type="common">Marine medaka</name>
    <dbReference type="NCBI Taxonomy" id="30732"/>
    <lineage>
        <taxon>Eukaryota</taxon>
        <taxon>Metazoa</taxon>
        <taxon>Chordata</taxon>
        <taxon>Craniata</taxon>
        <taxon>Vertebrata</taxon>
        <taxon>Euteleostomi</taxon>
        <taxon>Actinopterygii</taxon>
        <taxon>Neopterygii</taxon>
        <taxon>Teleostei</taxon>
        <taxon>Neoteleostei</taxon>
        <taxon>Acanthomorphata</taxon>
        <taxon>Ovalentaria</taxon>
        <taxon>Atherinomorphae</taxon>
        <taxon>Beloniformes</taxon>
        <taxon>Adrianichthyidae</taxon>
        <taxon>Oryziinae</taxon>
        <taxon>Oryzias</taxon>
    </lineage>
</organism>
<evidence type="ECO:0000259" key="8">
    <source>
        <dbReference type="PROSITE" id="PS51841"/>
    </source>
</evidence>
<dbReference type="GO" id="GO:0031507">
    <property type="term" value="P:heterochromatin formation"/>
    <property type="evidence" value="ECO:0007669"/>
    <property type="project" value="TreeGrafter"/>
</dbReference>
<dbReference type="GO" id="GO:0005652">
    <property type="term" value="C:nuclear lamina"/>
    <property type="evidence" value="ECO:0007669"/>
    <property type="project" value="UniProtKB-SubCell"/>
</dbReference>
<dbReference type="STRING" id="30732.ENSOMEP00000020924"/>
<evidence type="ECO:0000313" key="10">
    <source>
        <dbReference type="Ensembl" id="ENSOMEP00000020924.1"/>
    </source>
</evidence>
<dbReference type="SUPFAM" id="SSF64593">
    <property type="entry name" value="Intermediate filament protein, coiled coil region"/>
    <property type="match status" value="2"/>
</dbReference>
<feature type="compositionally biased region" description="Low complexity" evidence="7">
    <location>
        <begin position="1"/>
        <end position="13"/>
    </location>
</feature>
<comment type="similarity">
    <text evidence="5">Belongs to the intermediate filament family.</text>
</comment>
<dbReference type="SMART" id="SM01391">
    <property type="entry name" value="Filament"/>
    <property type="match status" value="1"/>
</dbReference>
<feature type="region of interest" description="Disordered" evidence="7">
    <location>
        <begin position="575"/>
        <end position="609"/>
    </location>
</feature>
<dbReference type="GO" id="GO:0005200">
    <property type="term" value="F:structural constituent of cytoskeleton"/>
    <property type="evidence" value="ECO:0007669"/>
    <property type="project" value="TreeGrafter"/>
</dbReference>